<dbReference type="eggNOG" id="COG4492">
    <property type="taxonomic scope" value="Bacteria"/>
</dbReference>
<dbReference type="InterPro" id="IPR045865">
    <property type="entry name" value="ACT-like_dom_sf"/>
</dbReference>
<comment type="similarity">
    <text evidence="1">Belongs to the UPF0735 family.</text>
</comment>
<dbReference type="PROSITE" id="PS51671">
    <property type="entry name" value="ACT"/>
    <property type="match status" value="1"/>
</dbReference>
<accession>G9YIB0</accession>
<dbReference type="CDD" id="cd04888">
    <property type="entry name" value="ACT_PheB-BS"/>
    <property type="match status" value="1"/>
</dbReference>
<evidence type="ECO:0000313" key="3">
    <source>
        <dbReference type="EMBL" id="EHM39920.1"/>
    </source>
</evidence>
<comment type="caution">
    <text evidence="3">The sequence shown here is derived from an EMBL/GenBank/DDBJ whole genome shotgun (WGS) entry which is preliminary data.</text>
</comment>
<name>G9YIB0_9FIRM</name>
<dbReference type="HAMAP" id="MF_00707">
    <property type="entry name" value="UPF0735"/>
    <property type="match status" value="1"/>
</dbReference>
<evidence type="ECO:0000313" key="4">
    <source>
        <dbReference type="Proteomes" id="UP000005481"/>
    </source>
</evidence>
<dbReference type="Proteomes" id="UP000005481">
    <property type="component" value="Unassembled WGS sequence"/>
</dbReference>
<dbReference type="RefSeq" id="WP_006790370.1">
    <property type="nucleotide sequence ID" value="NZ_JH417599.1"/>
</dbReference>
<dbReference type="NCBIfam" id="NF003361">
    <property type="entry name" value="PRK04435.1"/>
    <property type="match status" value="1"/>
</dbReference>
<reference evidence="3 4" key="1">
    <citation type="submission" date="2011-08" db="EMBL/GenBank/DDBJ databases">
        <authorList>
            <person name="Weinstock G."/>
            <person name="Sodergren E."/>
            <person name="Clifton S."/>
            <person name="Fulton L."/>
            <person name="Fulton B."/>
            <person name="Courtney L."/>
            <person name="Fronick C."/>
            <person name="Harrison M."/>
            <person name="Strong C."/>
            <person name="Farmer C."/>
            <person name="Delahaunty K."/>
            <person name="Markovic C."/>
            <person name="Hall O."/>
            <person name="Minx P."/>
            <person name="Tomlinson C."/>
            <person name="Mitreva M."/>
            <person name="Hou S."/>
            <person name="Chen J."/>
            <person name="Wollam A."/>
            <person name="Pepin K.H."/>
            <person name="Johnson M."/>
            <person name="Bhonagiri V."/>
            <person name="Zhang X."/>
            <person name="Suruliraj S."/>
            <person name="Warren W."/>
            <person name="Chinwalla A."/>
            <person name="Mardis E.R."/>
            <person name="Wilson R.K."/>
        </authorList>
    </citation>
    <scope>NUCLEOTIDE SEQUENCE [LARGE SCALE GENOMIC DNA]</scope>
    <source>
        <strain evidence="3 4">F0357</strain>
    </source>
</reference>
<keyword evidence="4" id="KW-1185">Reference proteome</keyword>
<sequence>MSKERKDFKFYLVREDILPEAIKKTIKVKEILKHGEARTINDAVRMMDLSRSAYYKYKDFVLPFYDVMQGKLVTLSIILSDRPGKLSQVLNTVADSNGSILTINQGIPLQGMADVSISIETKEMDITVEALIKRLEALQGVQHVHIIGQV</sequence>
<organism evidence="3 4">
    <name type="scientific">Anaeroglobus geminatus F0357</name>
    <dbReference type="NCBI Taxonomy" id="861450"/>
    <lineage>
        <taxon>Bacteria</taxon>
        <taxon>Bacillati</taxon>
        <taxon>Bacillota</taxon>
        <taxon>Negativicutes</taxon>
        <taxon>Veillonellales</taxon>
        <taxon>Veillonellaceae</taxon>
        <taxon>Anaeroglobus</taxon>
    </lineage>
</organism>
<gene>
    <name evidence="3" type="ORF">HMPREF0080_01400</name>
</gene>
<dbReference type="PIRSF" id="PIRSF025624">
    <property type="entry name" value="ACT_PheB"/>
    <property type="match status" value="1"/>
</dbReference>
<dbReference type="EMBL" id="AGCJ01000058">
    <property type="protein sequence ID" value="EHM39920.1"/>
    <property type="molecule type" value="Genomic_DNA"/>
</dbReference>
<dbReference type="Pfam" id="PF13291">
    <property type="entry name" value="ACT_4"/>
    <property type="match status" value="1"/>
</dbReference>
<dbReference type="OrthoDB" id="9788773at2"/>
<dbReference type="AlphaFoldDB" id="G9YIB0"/>
<dbReference type="STRING" id="861450.HMPREF0080_01400"/>
<dbReference type="HOGENOM" id="CLU_128147_0_0_9"/>
<feature type="domain" description="ACT" evidence="2">
    <location>
        <begin position="74"/>
        <end position="149"/>
    </location>
</feature>
<proteinExistence type="inferred from homology"/>
<dbReference type="PATRIC" id="fig|861450.3.peg.1293"/>
<evidence type="ECO:0000259" key="2">
    <source>
        <dbReference type="PROSITE" id="PS51671"/>
    </source>
</evidence>
<dbReference type="SUPFAM" id="SSF55021">
    <property type="entry name" value="ACT-like"/>
    <property type="match status" value="1"/>
</dbReference>
<dbReference type="Gene3D" id="3.30.70.260">
    <property type="match status" value="1"/>
</dbReference>
<dbReference type="InterPro" id="IPR002912">
    <property type="entry name" value="ACT_dom"/>
</dbReference>
<protein>
    <recommendedName>
        <fullName evidence="1">UPF0735 ACT domain-containing protein HMPREF0080_01400</fullName>
    </recommendedName>
</protein>
<evidence type="ECO:0000256" key="1">
    <source>
        <dbReference type="HAMAP-Rule" id="MF_00707"/>
    </source>
</evidence>
<dbReference type="InterPro" id="IPR008310">
    <property type="entry name" value="UPF0735_ACT_dom-cont"/>
</dbReference>